<protein>
    <submittedName>
        <fullName evidence="2">Uncharacterized protein</fullName>
    </submittedName>
</protein>
<dbReference type="EMBL" id="VIWY01000003">
    <property type="protein sequence ID" value="TWG20936.1"/>
    <property type="molecule type" value="Genomic_DNA"/>
</dbReference>
<sequence length="52" mass="5881">MLTEIARHLLYRRRAAAARAWRDAERAQAAERNAAVRRIVAQDVPDPAGRRG</sequence>
<dbReference type="Proteomes" id="UP000320239">
    <property type="component" value="Unassembled WGS sequence"/>
</dbReference>
<evidence type="ECO:0000313" key="1">
    <source>
        <dbReference type="EMBL" id="TWG20936.1"/>
    </source>
</evidence>
<evidence type="ECO:0000313" key="3">
    <source>
        <dbReference type="Proteomes" id="UP000320239"/>
    </source>
</evidence>
<proteinExistence type="predicted"/>
<name>A0A561WIB5_ACTTI</name>
<dbReference type="EMBL" id="VIWY01000002">
    <property type="protein sequence ID" value="TWG23595.1"/>
    <property type="molecule type" value="Genomic_DNA"/>
</dbReference>
<gene>
    <name evidence="2" type="ORF">FHX34_102144</name>
    <name evidence="1" type="ORF">FHX34_103465</name>
</gene>
<organism evidence="2 3">
    <name type="scientific">Actinoplanes teichomyceticus</name>
    <dbReference type="NCBI Taxonomy" id="1867"/>
    <lineage>
        <taxon>Bacteria</taxon>
        <taxon>Bacillati</taxon>
        <taxon>Actinomycetota</taxon>
        <taxon>Actinomycetes</taxon>
        <taxon>Micromonosporales</taxon>
        <taxon>Micromonosporaceae</taxon>
        <taxon>Actinoplanes</taxon>
    </lineage>
</organism>
<comment type="caution">
    <text evidence="2">The sequence shown here is derived from an EMBL/GenBank/DDBJ whole genome shotgun (WGS) entry which is preliminary data.</text>
</comment>
<keyword evidence="3" id="KW-1185">Reference proteome</keyword>
<evidence type="ECO:0000313" key="2">
    <source>
        <dbReference type="EMBL" id="TWG23595.1"/>
    </source>
</evidence>
<dbReference type="AlphaFoldDB" id="A0A561WIB5"/>
<dbReference type="RefSeq" id="WP_164465863.1">
    <property type="nucleotide sequence ID" value="NZ_BOMX01000034.1"/>
</dbReference>
<accession>A0A561WIB5</accession>
<reference evidence="2 3" key="1">
    <citation type="submission" date="2019-06" db="EMBL/GenBank/DDBJ databases">
        <title>Sequencing the genomes of 1000 actinobacteria strains.</title>
        <authorList>
            <person name="Klenk H.-P."/>
        </authorList>
    </citation>
    <scope>NUCLEOTIDE SEQUENCE [LARGE SCALE GENOMIC DNA]</scope>
    <source>
        <strain evidence="2 3">DSM 43866</strain>
    </source>
</reference>